<sequence>MNVEYFIGIVPPKDYLKRIERFQSKWTTQSGVEPHITVKAQGGLRHDKQWIDQVKKVCINIKPFKVSLGQPKVLGGHILYMSVHSDDLHQLHQSLVHEISPGAELIQQYFELDAYTPHLTICKVKSSIDSLSVTTEQKLKQLKESAEKELTPYPVFDVNFIRIYELDYETYRCSKVEDIALGH</sequence>
<organism evidence="1 2">
    <name type="scientific">Jeotgalibacillus terrae</name>
    <dbReference type="NCBI Taxonomy" id="587735"/>
    <lineage>
        <taxon>Bacteria</taxon>
        <taxon>Bacillati</taxon>
        <taxon>Bacillota</taxon>
        <taxon>Bacilli</taxon>
        <taxon>Bacillales</taxon>
        <taxon>Caryophanaceae</taxon>
        <taxon>Jeotgalibacillus</taxon>
    </lineage>
</organism>
<protein>
    <submittedName>
        <fullName evidence="1">2'-5' RNA ligase family protein</fullName>
    </submittedName>
</protein>
<comment type="caution">
    <text evidence="1">The sequence shown here is derived from an EMBL/GenBank/DDBJ whole genome shotgun (WGS) entry which is preliminary data.</text>
</comment>
<keyword evidence="1" id="KW-0436">Ligase</keyword>
<keyword evidence="2" id="KW-1185">Reference proteome</keyword>
<dbReference type="Gene3D" id="3.90.1140.10">
    <property type="entry name" value="Cyclic phosphodiesterase"/>
    <property type="match status" value="1"/>
</dbReference>
<proteinExistence type="predicted"/>
<dbReference type="Proteomes" id="UP001597561">
    <property type="component" value="Unassembled WGS sequence"/>
</dbReference>
<dbReference type="InterPro" id="IPR009097">
    <property type="entry name" value="Cyclic_Pdiesterase"/>
</dbReference>
<dbReference type="GO" id="GO:0016874">
    <property type="term" value="F:ligase activity"/>
    <property type="evidence" value="ECO:0007669"/>
    <property type="project" value="UniProtKB-KW"/>
</dbReference>
<dbReference type="SUPFAM" id="SSF55144">
    <property type="entry name" value="LigT-like"/>
    <property type="match status" value="1"/>
</dbReference>
<reference evidence="2" key="1">
    <citation type="journal article" date="2019" name="Int. J. Syst. Evol. Microbiol.">
        <title>The Global Catalogue of Microorganisms (GCM) 10K type strain sequencing project: providing services to taxonomists for standard genome sequencing and annotation.</title>
        <authorList>
            <consortium name="The Broad Institute Genomics Platform"/>
            <consortium name="The Broad Institute Genome Sequencing Center for Infectious Disease"/>
            <person name="Wu L."/>
            <person name="Ma J."/>
        </authorList>
    </citation>
    <scope>NUCLEOTIDE SEQUENCE [LARGE SCALE GENOMIC DNA]</scope>
    <source>
        <strain evidence="2">KCTC 13528</strain>
    </source>
</reference>
<evidence type="ECO:0000313" key="1">
    <source>
        <dbReference type="EMBL" id="MFD2913468.1"/>
    </source>
</evidence>
<accession>A0ABW5ZKJ7</accession>
<gene>
    <name evidence="1" type="ORF">ACFS5P_16395</name>
</gene>
<dbReference type="EMBL" id="JBHUPG010000031">
    <property type="protein sequence ID" value="MFD2913468.1"/>
    <property type="molecule type" value="Genomic_DNA"/>
</dbReference>
<evidence type="ECO:0000313" key="2">
    <source>
        <dbReference type="Proteomes" id="UP001597561"/>
    </source>
</evidence>
<name>A0ABW5ZKJ7_9BACL</name>
<dbReference type="Pfam" id="PF13563">
    <property type="entry name" value="2_5_RNA_ligase2"/>
    <property type="match status" value="1"/>
</dbReference>
<dbReference type="RefSeq" id="WP_204728386.1">
    <property type="nucleotide sequence ID" value="NZ_JAFBDK010000003.1"/>
</dbReference>